<organism evidence="2 3">
    <name type="scientific">Parvibaculum sedimenti</name>
    <dbReference type="NCBI Taxonomy" id="2608632"/>
    <lineage>
        <taxon>Bacteria</taxon>
        <taxon>Pseudomonadati</taxon>
        <taxon>Pseudomonadota</taxon>
        <taxon>Alphaproteobacteria</taxon>
        <taxon>Hyphomicrobiales</taxon>
        <taxon>Parvibaculaceae</taxon>
        <taxon>Parvibaculum</taxon>
    </lineage>
</organism>
<dbReference type="SUPFAM" id="SSF53448">
    <property type="entry name" value="Nucleotide-diphospho-sugar transferases"/>
    <property type="match status" value="1"/>
</dbReference>
<dbReference type="InterPro" id="IPR050834">
    <property type="entry name" value="Glycosyltransf_2"/>
</dbReference>
<sequence length="233" mass="25662">MHEAYSVVIPAYNAAETIEEALHSILTQSVPPERVIVVDDGSIDDTGLRAKALDARVVVIRQMNQGCGAATTAGIAEVTTPFISFLDSDDLWLPHKAERQLARLSERTEIAALVAQAQIFRGPTGSPQLGPVRELWGRTTLMMRTKAAKAIGEVIDPPGARGDMVDWIARGREKGYAFELMNEVLSMRRIRPGSLSYGRDMEKDRGYLLTVKRALERKRAAAVPQPSPARRDE</sequence>
<feature type="domain" description="Glycosyltransferase 2-like" evidence="1">
    <location>
        <begin position="6"/>
        <end position="129"/>
    </location>
</feature>
<dbReference type="EMBL" id="WESC01000012">
    <property type="protein sequence ID" value="KAB7739179.1"/>
    <property type="molecule type" value="Genomic_DNA"/>
</dbReference>
<dbReference type="Gene3D" id="3.90.550.10">
    <property type="entry name" value="Spore Coat Polysaccharide Biosynthesis Protein SpsA, Chain A"/>
    <property type="match status" value="1"/>
</dbReference>
<dbReference type="PANTHER" id="PTHR43685">
    <property type="entry name" value="GLYCOSYLTRANSFERASE"/>
    <property type="match status" value="1"/>
</dbReference>
<dbReference type="Proteomes" id="UP000468901">
    <property type="component" value="Unassembled WGS sequence"/>
</dbReference>
<evidence type="ECO:0000313" key="3">
    <source>
        <dbReference type="Proteomes" id="UP000468901"/>
    </source>
</evidence>
<dbReference type="GO" id="GO:0016740">
    <property type="term" value="F:transferase activity"/>
    <property type="evidence" value="ECO:0007669"/>
    <property type="project" value="UniProtKB-KW"/>
</dbReference>
<keyword evidence="3" id="KW-1185">Reference proteome</keyword>
<dbReference type="InterPro" id="IPR001173">
    <property type="entry name" value="Glyco_trans_2-like"/>
</dbReference>
<dbReference type="InterPro" id="IPR029044">
    <property type="entry name" value="Nucleotide-diphossugar_trans"/>
</dbReference>
<dbReference type="AlphaFoldDB" id="A0A6N6VFZ8"/>
<dbReference type="CDD" id="cd00761">
    <property type="entry name" value="Glyco_tranf_GTA_type"/>
    <property type="match status" value="1"/>
</dbReference>
<dbReference type="RefSeq" id="WP_152216851.1">
    <property type="nucleotide sequence ID" value="NZ_WESC01000012.1"/>
</dbReference>
<comment type="caution">
    <text evidence="2">The sequence shown here is derived from an EMBL/GenBank/DDBJ whole genome shotgun (WGS) entry which is preliminary data.</text>
</comment>
<reference evidence="2 3" key="1">
    <citation type="submission" date="2019-09" db="EMBL/GenBank/DDBJ databases">
        <title>Parvibaculum sedimenti sp. nov., isolated from sediment.</title>
        <authorList>
            <person name="Wang Y."/>
        </authorList>
    </citation>
    <scope>NUCLEOTIDE SEQUENCE [LARGE SCALE GENOMIC DNA]</scope>
    <source>
        <strain evidence="2 3">HXT-9</strain>
    </source>
</reference>
<dbReference type="Pfam" id="PF00535">
    <property type="entry name" value="Glycos_transf_2"/>
    <property type="match status" value="1"/>
</dbReference>
<keyword evidence="2" id="KW-0808">Transferase</keyword>
<dbReference type="PANTHER" id="PTHR43685:SF2">
    <property type="entry name" value="GLYCOSYLTRANSFERASE 2-LIKE DOMAIN-CONTAINING PROTEIN"/>
    <property type="match status" value="1"/>
</dbReference>
<evidence type="ECO:0000313" key="2">
    <source>
        <dbReference type="EMBL" id="KAB7739179.1"/>
    </source>
</evidence>
<accession>A0A6N6VFZ8</accession>
<name>A0A6N6VFZ8_9HYPH</name>
<proteinExistence type="predicted"/>
<evidence type="ECO:0000259" key="1">
    <source>
        <dbReference type="Pfam" id="PF00535"/>
    </source>
</evidence>
<protein>
    <submittedName>
        <fullName evidence="2">Glycosyltransferase</fullName>
    </submittedName>
</protein>
<gene>
    <name evidence="2" type="ORF">F2P47_13235</name>
</gene>